<protein>
    <submittedName>
        <fullName evidence="1">DUF3606 domain-containing protein</fullName>
    </submittedName>
</protein>
<accession>A0A5N3PGY0</accession>
<dbReference type="EMBL" id="VCMV01000003">
    <property type="protein sequence ID" value="KAB0268960.1"/>
    <property type="molecule type" value="Genomic_DNA"/>
</dbReference>
<comment type="caution">
    <text evidence="1">The sequence shown here is derived from an EMBL/GenBank/DDBJ whole genome shotgun (WGS) entry which is preliminary data.</text>
</comment>
<dbReference type="Proteomes" id="UP000325684">
    <property type="component" value="Unassembled WGS sequence"/>
</dbReference>
<gene>
    <name evidence="1" type="ORF">FEZ63_02295</name>
</gene>
<organism evidence="1 2">
    <name type="scientific">Microvirga brassicacearum</name>
    <dbReference type="NCBI Taxonomy" id="2580413"/>
    <lineage>
        <taxon>Bacteria</taxon>
        <taxon>Pseudomonadati</taxon>
        <taxon>Pseudomonadota</taxon>
        <taxon>Alphaproteobacteria</taxon>
        <taxon>Hyphomicrobiales</taxon>
        <taxon>Methylobacteriaceae</taxon>
        <taxon>Microvirga</taxon>
    </lineage>
</organism>
<evidence type="ECO:0000313" key="1">
    <source>
        <dbReference type="EMBL" id="KAB0268960.1"/>
    </source>
</evidence>
<name>A0A5N3PGY0_9HYPH</name>
<dbReference type="OrthoDB" id="8238029at2"/>
<keyword evidence="2" id="KW-1185">Reference proteome</keyword>
<dbReference type="RefSeq" id="WP_150942017.1">
    <property type="nucleotide sequence ID" value="NZ_VCMV01000003.1"/>
</dbReference>
<proteinExistence type="predicted"/>
<evidence type="ECO:0000313" key="2">
    <source>
        <dbReference type="Proteomes" id="UP000325684"/>
    </source>
</evidence>
<dbReference type="Pfam" id="PF12244">
    <property type="entry name" value="DUF3606"/>
    <property type="match status" value="1"/>
</dbReference>
<dbReference type="InterPro" id="IPR022037">
    <property type="entry name" value="DUF3606"/>
</dbReference>
<sequence length="60" mass="7064">MIETCSRRHPQDSPRINLHEEWEVRYWAGRWRVSRDQLMDTVKRVGVQVSDVARALGKSA</sequence>
<reference evidence="1 2" key="1">
    <citation type="journal article" date="2019" name="Microorganisms">
        <title>Genome Insights into the Novel Species Microvirga brassicacearum, a Rapeseed Endophyte with Biotechnological Potential.</title>
        <authorList>
            <person name="Jimenez-Gomez A."/>
            <person name="Saati-Santamaria Z."/>
            <person name="Igual J.M."/>
            <person name="Rivas R."/>
            <person name="Mateos P.F."/>
            <person name="Garcia-Fraile P."/>
        </authorList>
    </citation>
    <scope>NUCLEOTIDE SEQUENCE [LARGE SCALE GENOMIC DNA]</scope>
    <source>
        <strain evidence="1 2">CDVBN77</strain>
    </source>
</reference>
<dbReference type="AlphaFoldDB" id="A0A5N3PGY0"/>